<dbReference type="Gene3D" id="2.10.25.10">
    <property type="entry name" value="Laminin"/>
    <property type="match status" value="19"/>
</dbReference>
<sequence length="3033" mass="326114">MKSSFIFVVLCVLLILGPRGVKAQGEEEEGPCASHNCTENARCVPTFGDSYTCVCKRGYLETDEGDCIGRPCIGSAPEAPENGRMEPDAPEEGDEWLMGSNVTFMCDEGYELEGEASVVCNVSAFGITPFWPYIAPDDRAVCSDLDECTSLNETCNEFGECRNTEGSFACDCLPGFENSGPDGAGQCEDVKECEAGAHDCDPNAVCEETPGSFTCECGPGWTGNGTACSDVDECVEGLSSCHSNATCTNTEGSFTCSCDSGFEGDGVDCGDVDECTLETDDCGDNATCSNIVGSFECSCNPGFEGDGLSCSDVDECSVETDNCHANATCANVIGSFECTCGDGFEGDGADCSDVDECALETDDCHENATCSNIVGSFECSCNPGFEGDGLSCSDVDECSVETDNCHANATCANVIGSFECTCGDGFEGDGAECSDVDECTLETDNCEENATCSNTVGSFECSCNPGFEGDGLSCSDVDECLLETDNCHANATCSNVIGSFECTCGDGFEGDGTECSNEDECSLGTHDCDPNAACVDSEGSFGCECNEGFEGDGRSCEDTPECSTGAHDCHSEATCSETEGSFECVCNEGFAGSGVECVVEILECASGAHNCGANTECLNTIGSFMCRCNRGFERLSDTECIGRPCRGTFPTPPENGFISPESPPEENNGTWRGGDAIFFECDPGWRLSPEGPQFQNCTVPENPLRREPEWMPPEGEPVCEEINECDLGLDDCSSNGACTDAFGSFECSCNEGFEGGGVNCTDVDECARGSDDCAVNASCNNTEGSFACGCNVGFEGDGLSCADVDECALETDDCHENATCSNIVGSFECSCNPGFEGDGLSCSDVDECSVETDNCHANATCANVIGSFECTCGDGFEGDGTECSDVDECLRETDSCHVNATCSNNDGSFDCACKVGFEGNGTDCADVDECLLETDDCHGNATCSNSIGSFECTCDTGYQGNGTECSDIDECLPWETLHSSLLSGPRGDSAVTERRTRRAQDVEGERPPTNDTLTPPSEEEAPAGSAEEAGEEEGRQTDDGRESREEEQAGEATEAEEAEGEQLFACTPRPDLCRNTEGSFFCALASECSDGTHDCSPTHDCIQERWGYECVCKEGYDQMEDGTCSAKAGASAAKLTTLLDSLAEDEELLATPQALVILQSVAAAGELVESEETPENFRRLQRQTAATAQRSVNLVTAREVDREVVGEVVGCLEAVASLAVRGGRGRGASRDPEGGREGDTGTRPEGATADQTEVNERAGTMDIVARSLSSASDGLREFSAASVGSSDVENLLGTTGGLSSGLRTLGEAAGTAGRSTGGEGGSSAAAQRRRRRLKEGAGENEKEKAMATVSDSVLKATDAAALLASSSLLNSSDAAVTLGSADAMFLGIRSLSLSEFLSDGASLVSAAASLRIPPPPASVREELDGSAARCKQETHKGSVIVALVGWDAGPHRYARAAANATSETTSVKVYFCGERVNMEGFEVPTEDAPETEGGAEKAIEIFIPFGRGPGDSLVKGPTFSDKTERRSLTETPRRSLFSFSPTFRRFREPTKTTTTEEGTRNACSFWNSDLGVVGEFSEDGCITGKGGNETHVQCLCSHLTDFASISSDFFAVVGSLNWQVLWQWNEVQGRVKSDNIILWVLGAVFALFVFQTAWAFAKDRLDPDTSMKAFERRFLGDGAVLYRVVAGPYSCRPACFLCQLCKMRQITRHRNRGSGPSQQLSRSGGTTVSFSSSSMTRSLSLGRGAPSLGGLLLKRPQSSTSMRSAGTSLGVPGARQQGAGAGGRSGSRGVLSVGSTGTLSVQRSRGVGGWSSQRTGRMSRGMTLPMTNRDLVRSCTERERQQMKGQFLDRQRPPPPEISLHRLLEASAIDALEAGVTGRGHQKVVVLPDCSFVVLETKKSLAERASRFLTSCFSCCKKETGGCCRRSMVSLETSVSSHKHETDPRFSPHEVDRVSRYLLSSGLFEKVLEFRALAESRLELMAARTISRHYRQHRQKQEKHRRAPAIRRLSVALLGTGDGEEEKKEKLELSLKPPGESTNDSTVHPSVGDFDFGTPHSSRPPLLAAVRETLNLTGSEASEPADVDGEIGPPKSSRVHTDRGGEGTHTKAPAFLQSHVTATRALPPALCSPVSLPLSSNFMESLRLPPKADHLEKDTSRSPNDHTNSSFLSDQWVKVSRTGPLIHQGDEPLDEENESPLSLSGPRPPSQTDSPNNPLTSLQLPLGEENGQTTDKPDGPKVLMDFVAEIALTVLPAPRARAHQTAATAHGRATQGAAPGPSRTRRSRSLGPRTPGGPNSDGNGGVGEKEAEGKEKDVEAQSEAVHSTMTVSTVDALGWRSRRMWTTVRIIVTTSSIRLLPLEGNDEADAFILAVPLELHSLLLWQTLRTPHGETVRSPHGETVQEEEHVQEEKDKEEEKCLNRSSNIASRETTVHGGVLVDVIAEPHLEFASASASSSVCVPPPPEDARALADAVHFLNEDAHAEVNRSRGKDSVAVLIGRRRVMGVTVLHPVSSGSTNAVRRALDVIRDTVAAGIDQVAAGLDHLRSPRHGPLEEERESNPPQPETEKEKETGSEKGKGEDGSERKREREDSTKGHGGKEETGEGKRRSPETVRIFFDSPMSHRFCLDVRRPQTAAVCVNETDESPSSKQPKKPPLPPEVRPPGDPTLHQLAVHTHNLVVAVHEAPAKECARWPEREAAVKKDIQRLNFLSWPSSRILSLSFWRDNPLVRIFRAPDPREGRTRMEVNLLAWSEVWGVLMLTALFYLADGDAPDDVYAPSELLEEISVFLTFDMRMIIAVILAELFSLPVPILLDWLLSRRVPYVKSLGPLKPFLVRMQRIPLCLINHLYESPVTPLMSEKKRAAEERKMEKRGKTPEEIKTAMRASSSFVLPQVWRRNWLCKQRAKKVTAFVIGWAWILFCLLYLCAFALVFPLRLADLRDWTVGCALQFFLEVLFRPLVVALVLTGLIFLAFRVQHRPSQKVVQTWPSLLVFDNGADEIEVQEMEGKDSRRLAALVEREKETEEERMKQEEKKE</sequence>
<feature type="domain" description="EGF-like" evidence="15">
    <location>
        <begin position="28"/>
        <end position="68"/>
    </location>
</feature>
<comment type="subcellular location">
    <subcellularLocation>
        <location evidence="1">Membrane</location>
        <topology evidence="1">Single-pass type I membrane protein</topology>
    </subcellularLocation>
</comment>
<dbReference type="PROSITE" id="PS01186">
    <property type="entry name" value="EGF_2"/>
    <property type="match status" value="18"/>
</dbReference>
<feature type="domain" description="Sushi" evidence="16">
    <location>
        <begin position="85"/>
        <end position="144"/>
    </location>
</feature>
<dbReference type="VEuPathDB" id="CryptoDB:Cvel_14983"/>
<dbReference type="InterPro" id="IPR000152">
    <property type="entry name" value="EGF-type_Asp/Asn_hydroxyl_site"/>
</dbReference>
<protein>
    <submittedName>
        <fullName evidence="17">Uncharacterized protein</fullName>
    </submittedName>
</protein>
<dbReference type="GO" id="GO:0048513">
    <property type="term" value="P:animal organ development"/>
    <property type="evidence" value="ECO:0007669"/>
    <property type="project" value="UniProtKB-ARBA"/>
</dbReference>
<feature type="domain" description="EGF-like" evidence="15">
    <location>
        <begin position="476"/>
        <end position="516"/>
    </location>
</feature>
<keyword evidence="3 13" id="KW-0812">Transmembrane</keyword>
<feature type="chain" id="PRO_5005188735" evidence="14">
    <location>
        <begin position="24"/>
        <end position="3033"/>
    </location>
</feature>
<feature type="signal peptide" evidence="14">
    <location>
        <begin position="1"/>
        <end position="23"/>
    </location>
</feature>
<feature type="domain" description="EGF-like" evidence="15">
    <location>
        <begin position="189"/>
        <end position="229"/>
    </location>
</feature>
<evidence type="ECO:0000256" key="2">
    <source>
        <dbReference type="ARBA" id="ARBA00022536"/>
    </source>
</evidence>
<dbReference type="FunFam" id="2.10.25.10:FF:000202">
    <property type="entry name" value="Multiple epidermal growth factor-like domains 8"/>
    <property type="match status" value="1"/>
</dbReference>
<organism evidence="17">
    <name type="scientific">Chromera velia CCMP2878</name>
    <dbReference type="NCBI Taxonomy" id="1169474"/>
    <lineage>
        <taxon>Eukaryota</taxon>
        <taxon>Sar</taxon>
        <taxon>Alveolata</taxon>
        <taxon>Colpodellida</taxon>
        <taxon>Chromeraceae</taxon>
        <taxon>Chromera</taxon>
    </lineage>
</organism>
<comment type="caution">
    <text evidence="11">Lacks conserved residue(s) required for the propagation of feature annotation.</text>
</comment>
<feature type="domain" description="Sushi" evidence="16">
    <location>
        <begin position="647"/>
        <end position="721"/>
    </location>
</feature>
<dbReference type="InterPro" id="IPR000203">
    <property type="entry name" value="GPS"/>
</dbReference>
<dbReference type="InterPro" id="IPR000742">
    <property type="entry name" value="EGF"/>
</dbReference>
<feature type="domain" description="EGF-like" evidence="15">
    <location>
        <begin position="885"/>
        <end position="925"/>
    </location>
</feature>
<feature type="domain" description="EGF-like" evidence="15">
    <location>
        <begin position="762"/>
        <end position="802"/>
    </location>
</feature>
<feature type="domain" description="EGF-like" evidence="15">
    <location>
        <begin position="353"/>
        <end position="393"/>
    </location>
</feature>
<feature type="domain" description="EGF-like" evidence="15">
    <location>
        <begin position="803"/>
        <end position="843"/>
    </location>
</feature>
<dbReference type="InterPro" id="IPR000436">
    <property type="entry name" value="Sushi_SCR_CCP_dom"/>
</dbReference>
<feature type="region of interest" description="Disordered" evidence="12">
    <location>
        <begin position="2149"/>
        <end position="2236"/>
    </location>
</feature>
<dbReference type="SMART" id="SM00179">
    <property type="entry name" value="EGF_CA"/>
    <property type="match status" value="20"/>
</dbReference>
<accession>A0A0G4F406</accession>
<dbReference type="Pfam" id="PF07645">
    <property type="entry name" value="EGF_CA"/>
    <property type="match status" value="5"/>
</dbReference>
<evidence type="ECO:0000256" key="7">
    <source>
        <dbReference type="ARBA" id="ARBA00022989"/>
    </source>
</evidence>
<feature type="domain" description="EGF-like" evidence="15">
    <location>
        <begin position="721"/>
        <end position="761"/>
    </location>
</feature>
<feature type="domain" description="EGF-like" evidence="15">
    <location>
        <begin position="312"/>
        <end position="352"/>
    </location>
</feature>
<dbReference type="SUPFAM" id="SSF57196">
    <property type="entry name" value="EGF/Laminin"/>
    <property type="match status" value="8"/>
</dbReference>
<keyword evidence="6" id="KW-0106">Calcium</keyword>
<feature type="compositionally biased region" description="Low complexity" evidence="12">
    <location>
        <begin position="2257"/>
        <end position="2274"/>
    </location>
</feature>
<dbReference type="InterPro" id="IPR035976">
    <property type="entry name" value="Sushi/SCR/CCP_sf"/>
</dbReference>
<feature type="compositionally biased region" description="Basic and acidic residues" evidence="12">
    <location>
        <begin position="2541"/>
        <end position="2552"/>
    </location>
</feature>
<feature type="transmembrane region" description="Helical" evidence="13">
    <location>
        <begin position="2906"/>
        <end position="2932"/>
    </location>
</feature>
<feature type="region of interest" description="Disordered" evidence="12">
    <location>
        <begin position="2257"/>
        <end position="2325"/>
    </location>
</feature>
<dbReference type="PANTHER" id="PTHR24039">
    <property type="entry name" value="FIBRILLIN-RELATED"/>
    <property type="match status" value="1"/>
</dbReference>
<evidence type="ECO:0000259" key="15">
    <source>
        <dbReference type="PROSITE" id="PS50026"/>
    </source>
</evidence>
<dbReference type="InterPro" id="IPR049883">
    <property type="entry name" value="NOTCH1_EGF-like"/>
</dbReference>
<dbReference type="PROSITE" id="PS00010">
    <property type="entry name" value="ASX_HYDROXYL"/>
    <property type="match status" value="16"/>
</dbReference>
<feature type="compositionally biased region" description="Pro residues" evidence="12">
    <location>
        <begin position="2651"/>
        <end position="2663"/>
    </location>
</feature>
<dbReference type="SUPFAM" id="SSF57184">
    <property type="entry name" value="Growth factor receptor domain"/>
    <property type="match status" value="4"/>
</dbReference>
<keyword evidence="4 14" id="KW-0732">Signal</keyword>
<feature type="region of interest" description="Disordered" evidence="12">
    <location>
        <begin position="1747"/>
        <end position="1822"/>
    </location>
</feature>
<evidence type="ECO:0000256" key="14">
    <source>
        <dbReference type="SAM" id="SignalP"/>
    </source>
</evidence>
<evidence type="ECO:0000256" key="1">
    <source>
        <dbReference type="ARBA" id="ARBA00004479"/>
    </source>
</evidence>
<dbReference type="PROSITE" id="PS50923">
    <property type="entry name" value="SUSHI"/>
    <property type="match status" value="2"/>
</dbReference>
<dbReference type="Gene3D" id="2.10.70.10">
    <property type="entry name" value="Complement Module, domain 1"/>
    <property type="match status" value="1"/>
</dbReference>
<feature type="compositionally biased region" description="Basic and acidic residues" evidence="12">
    <location>
        <begin position="2303"/>
        <end position="2315"/>
    </location>
</feature>
<feature type="region of interest" description="Disordered" evidence="12">
    <location>
        <begin position="2073"/>
        <end position="2108"/>
    </location>
</feature>
<feature type="region of interest" description="Disordered" evidence="12">
    <location>
        <begin position="1308"/>
        <end position="1344"/>
    </location>
</feature>
<feature type="compositionally biased region" description="Basic and acidic residues" evidence="12">
    <location>
        <begin position="991"/>
        <end position="1008"/>
    </location>
</feature>
<dbReference type="InterPro" id="IPR018097">
    <property type="entry name" value="EGF_Ca-bd_CS"/>
</dbReference>
<feature type="region of interest" description="Disordered" evidence="12">
    <location>
        <begin position="982"/>
        <end position="1062"/>
    </location>
</feature>
<dbReference type="InterPro" id="IPR001881">
    <property type="entry name" value="EGF-like_Ca-bd_dom"/>
</dbReference>
<feature type="domain" description="EGF-like" evidence="15">
    <location>
        <begin position="394"/>
        <end position="432"/>
    </location>
</feature>
<feature type="transmembrane region" description="Helical" evidence="13">
    <location>
        <begin position="2793"/>
        <end position="2815"/>
    </location>
</feature>
<keyword evidence="9" id="KW-1015">Disulfide bond</keyword>
<feature type="domain" description="EGF-like" evidence="15">
    <location>
        <begin position="926"/>
        <end position="966"/>
    </location>
</feature>
<dbReference type="Pfam" id="PF12947">
    <property type="entry name" value="EGF_3"/>
    <property type="match status" value="14"/>
</dbReference>
<feature type="compositionally biased region" description="Polar residues" evidence="12">
    <location>
        <begin position="1756"/>
        <end position="1767"/>
    </location>
</feature>
<feature type="domain" description="EGF-like" evidence="15">
    <location>
        <begin position="435"/>
        <end position="475"/>
    </location>
</feature>
<dbReference type="InterPro" id="IPR009030">
    <property type="entry name" value="Growth_fac_rcpt_cys_sf"/>
</dbReference>
<feature type="region of interest" description="Disordered" evidence="12">
    <location>
        <begin position="2014"/>
        <end position="2044"/>
    </location>
</feature>
<dbReference type="PROSITE" id="PS01187">
    <property type="entry name" value="EGF_CA"/>
    <property type="match status" value="4"/>
</dbReference>
<feature type="transmembrane region" description="Helical" evidence="13">
    <location>
        <begin position="2952"/>
        <end position="2971"/>
    </location>
</feature>
<evidence type="ECO:0000256" key="9">
    <source>
        <dbReference type="ARBA" id="ARBA00023157"/>
    </source>
</evidence>
<feature type="region of interest" description="Disordered" evidence="12">
    <location>
        <begin position="2637"/>
        <end position="2664"/>
    </location>
</feature>
<feature type="domain" description="EGF-like" evidence="15">
    <location>
        <begin position="600"/>
        <end position="641"/>
    </location>
</feature>
<evidence type="ECO:0000256" key="10">
    <source>
        <dbReference type="ARBA" id="ARBA00023180"/>
    </source>
</evidence>
<keyword evidence="2 11" id="KW-0245">EGF-like domain</keyword>
<evidence type="ECO:0000256" key="11">
    <source>
        <dbReference type="PROSITE-ProRule" id="PRU00076"/>
    </source>
</evidence>
<dbReference type="SUPFAM" id="SSF57535">
    <property type="entry name" value="Complement control module/SCR domain"/>
    <property type="match status" value="1"/>
</dbReference>
<evidence type="ECO:0000259" key="16">
    <source>
        <dbReference type="PROSITE" id="PS50923"/>
    </source>
</evidence>
<dbReference type="EMBL" id="CDMZ01000098">
    <property type="protein sequence ID" value="CEM06572.1"/>
    <property type="molecule type" value="Genomic_DNA"/>
</dbReference>
<evidence type="ECO:0000256" key="6">
    <source>
        <dbReference type="ARBA" id="ARBA00022837"/>
    </source>
</evidence>
<dbReference type="SMART" id="SM00303">
    <property type="entry name" value="GPS"/>
    <property type="match status" value="1"/>
</dbReference>
<feature type="domain" description="EGF-like" evidence="15">
    <location>
        <begin position="144"/>
        <end position="182"/>
    </location>
</feature>
<feature type="compositionally biased region" description="Basic and acidic residues" evidence="12">
    <location>
        <begin position="1228"/>
        <end position="1242"/>
    </location>
</feature>
<feature type="region of interest" description="Disordered" evidence="12">
    <location>
        <begin position="2540"/>
        <end position="2610"/>
    </location>
</feature>
<feature type="compositionally biased region" description="Low complexity" evidence="12">
    <location>
        <begin position="1721"/>
        <end position="1732"/>
    </location>
</feature>
<proteinExistence type="predicted"/>
<feature type="domain" description="EGF-like" evidence="15">
    <location>
        <begin position="271"/>
        <end position="311"/>
    </location>
</feature>
<feature type="region of interest" description="Disordered" evidence="12">
    <location>
        <begin position="2389"/>
        <end position="2419"/>
    </location>
</feature>
<evidence type="ECO:0000256" key="5">
    <source>
        <dbReference type="ARBA" id="ARBA00022737"/>
    </source>
</evidence>
<feature type="compositionally biased region" description="Polar residues" evidence="12">
    <location>
        <begin position="2207"/>
        <end position="2219"/>
    </location>
</feature>
<evidence type="ECO:0000313" key="17">
    <source>
        <dbReference type="EMBL" id="CEM06572.1"/>
    </source>
</evidence>
<keyword evidence="5" id="KW-0677">Repeat</keyword>
<dbReference type="CDD" id="cd00033">
    <property type="entry name" value="CCP"/>
    <property type="match status" value="1"/>
</dbReference>
<keyword evidence="8 13" id="KW-0472">Membrane</keyword>
<evidence type="ECO:0000256" key="12">
    <source>
        <dbReference type="SAM" id="MobiDB-lite"/>
    </source>
</evidence>
<feature type="domain" description="EGF-like" evidence="15">
    <location>
        <begin position="558"/>
        <end position="598"/>
    </location>
</feature>
<dbReference type="SMART" id="SM00032">
    <property type="entry name" value="CCP"/>
    <property type="match status" value="2"/>
</dbReference>
<dbReference type="FunFam" id="2.10.25.10:FF:000038">
    <property type="entry name" value="Fibrillin 2"/>
    <property type="match status" value="16"/>
</dbReference>
<evidence type="ECO:0000256" key="3">
    <source>
        <dbReference type="ARBA" id="ARBA00022692"/>
    </source>
</evidence>
<dbReference type="GO" id="GO:0005509">
    <property type="term" value="F:calcium ion binding"/>
    <property type="evidence" value="ECO:0007669"/>
    <property type="project" value="InterPro"/>
</dbReference>
<reference evidence="17" key="1">
    <citation type="submission" date="2014-11" db="EMBL/GenBank/DDBJ databases">
        <authorList>
            <person name="Otto D Thomas"/>
            <person name="Naeem Raeece"/>
        </authorList>
    </citation>
    <scope>NUCLEOTIDE SEQUENCE</scope>
</reference>
<feature type="compositionally biased region" description="Basic and acidic residues" evidence="12">
    <location>
        <begin position="2149"/>
        <end position="2160"/>
    </location>
</feature>
<dbReference type="PANTHER" id="PTHR24039:SF58">
    <property type="entry name" value="EGF-LIKE DOMAIN-CONTAINING PROTEIN"/>
    <property type="match status" value="1"/>
</dbReference>
<dbReference type="GO" id="GO:0016020">
    <property type="term" value="C:membrane"/>
    <property type="evidence" value="ECO:0007669"/>
    <property type="project" value="UniProtKB-SubCell"/>
</dbReference>
<evidence type="ECO:0000256" key="8">
    <source>
        <dbReference type="ARBA" id="ARBA00023136"/>
    </source>
</evidence>
<dbReference type="InterPro" id="IPR024731">
    <property type="entry name" value="NELL2-like_EGF"/>
</dbReference>
<name>A0A0G4F406_9ALVE</name>
<keyword evidence="10" id="KW-0325">Glycoprotein</keyword>
<feature type="domain" description="EGF-like" evidence="15">
    <location>
        <begin position="844"/>
        <end position="884"/>
    </location>
</feature>
<feature type="compositionally biased region" description="Basic and acidic residues" evidence="12">
    <location>
        <begin position="2095"/>
        <end position="2105"/>
    </location>
</feature>
<feature type="compositionally biased region" description="Basic and acidic residues" evidence="12">
    <location>
        <begin position="1334"/>
        <end position="1344"/>
    </location>
</feature>
<evidence type="ECO:0000256" key="13">
    <source>
        <dbReference type="SAM" id="Phobius"/>
    </source>
</evidence>
<feature type="compositionally biased region" description="Low complexity" evidence="12">
    <location>
        <begin position="1787"/>
        <end position="1797"/>
    </location>
</feature>
<dbReference type="CDD" id="cd00054">
    <property type="entry name" value="EGF_CA"/>
    <property type="match status" value="18"/>
</dbReference>
<dbReference type="GO" id="GO:0048731">
    <property type="term" value="P:system development"/>
    <property type="evidence" value="ECO:0007669"/>
    <property type="project" value="UniProtKB-ARBA"/>
</dbReference>
<feature type="region of interest" description="Disordered" evidence="12">
    <location>
        <begin position="1222"/>
        <end position="1260"/>
    </location>
</feature>
<gene>
    <name evidence="17" type="ORF">Cvel_14983</name>
</gene>
<feature type="compositionally biased region" description="Basic and acidic residues" evidence="12">
    <location>
        <begin position="2402"/>
        <end position="2418"/>
    </location>
</feature>
<feature type="compositionally biased region" description="Basic and acidic residues" evidence="12">
    <location>
        <begin position="1032"/>
        <end position="1047"/>
    </location>
</feature>
<feature type="region of interest" description="Disordered" evidence="12">
    <location>
        <begin position="1709"/>
        <end position="1732"/>
    </location>
</feature>
<feature type="domain" description="EGF-like" evidence="15">
    <location>
        <begin position="230"/>
        <end position="270"/>
    </location>
</feature>
<keyword evidence="7 13" id="KW-1133">Transmembrane helix</keyword>
<dbReference type="SMART" id="SM00181">
    <property type="entry name" value="EGF"/>
    <property type="match status" value="20"/>
</dbReference>
<feature type="compositionally biased region" description="Basic and acidic residues" evidence="12">
    <location>
        <begin position="2563"/>
        <end position="2609"/>
    </location>
</feature>
<feature type="domain" description="EGF-like" evidence="15">
    <location>
        <begin position="517"/>
        <end position="557"/>
    </location>
</feature>
<dbReference type="PROSITE" id="PS50026">
    <property type="entry name" value="EGF_3"/>
    <property type="match status" value="19"/>
</dbReference>
<evidence type="ECO:0000256" key="4">
    <source>
        <dbReference type="ARBA" id="ARBA00022729"/>
    </source>
</evidence>